<evidence type="ECO:0000313" key="2">
    <source>
        <dbReference type="EMBL" id="KIL49153.1"/>
    </source>
</evidence>
<sequence length="187" mass="21257">MWGHSKFVYTLESINVKKKINLSKDGDGMFQLADMWTFLWSFLIVFPAVSLVHQLGHSFFAIIFGGSASFSLGRGRKLFSIGPVDVHSIYFLDSFCEYTPLKWNNRFTHTMVHLGGVIFNIGSILLINFLIISNVIGADVFFYQYAYFSVYFAAFSLLPVSFGEKKYSDGLAVVRILKYGERVQLLN</sequence>
<gene>
    <name evidence="2" type="ORF">KR50_11880</name>
</gene>
<keyword evidence="1" id="KW-0472">Membrane</keyword>
<keyword evidence="1" id="KW-0812">Transmembrane</keyword>
<accession>A0A0C2VYX4</accession>
<protein>
    <submittedName>
        <fullName evidence="2">Uncharacterized protein</fullName>
    </submittedName>
</protein>
<proteinExistence type="predicted"/>
<dbReference type="PATRIC" id="fig|220754.4.peg.1208"/>
<name>A0A0C2VYX4_9BACL</name>
<evidence type="ECO:0000256" key="1">
    <source>
        <dbReference type="SAM" id="Phobius"/>
    </source>
</evidence>
<reference evidence="2 3" key="1">
    <citation type="submission" date="2015-01" db="EMBL/GenBank/DDBJ databases">
        <title>Jeotgalibacillus campisalis genome sequencing.</title>
        <authorList>
            <person name="Goh K.M."/>
            <person name="Chan K.-G."/>
            <person name="Yaakop A.S."/>
            <person name="Ee R."/>
            <person name="Gan H.M."/>
            <person name="Chan C.S."/>
        </authorList>
    </citation>
    <scope>NUCLEOTIDE SEQUENCE [LARGE SCALE GENOMIC DNA]</scope>
    <source>
        <strain evidence="2 3">SF-57</strain>
    </source>
</reference>
<dbReference type="EMBL" id="JXRR01000010">
    <property type="protein sequence ID" value="KIL49153.1"/>
    <property type="molecule type" value="Genomic_DNA"/>
</dbReference>
<dbReference type="Proteomes" id="UP000031972">
    <property type="component" value="Unassembled WGS sequence"/>
</dbReference>
<comment type="caution">
    <text evidence="2">The sequence shown here is derived from an EMBL/GenBank/DDBJ whole genome shotgun (WGS) entry which is preliminary data.</text>
</comment>
<feature type="transmembrane region" description="Helical" evidence="1">
    <location>
        <begin position="112"/>
        <end position="136"/>
    </location>
</feature>
<dbReference type="AlphaFoldDB" id="A0A0C2VYX4"/>
<evidence type="ECO:0000313" key="3">
    <source>
        <dbReference type="Proteomes" id="UP000031972"/>
    </source>
</evidence>
<keyword evidence="1" id="KW-1133">Transmembrane helix</keyword>
<feature type="transmembrane region" description="Helical" evidence="1">
    <location>
        <begin position="28"/>
        <end position="49"/>
    </location>
</feature>
<feature type="transmembrane region" description="Helical" evidence="1">
    <location>
        <begin position="142"/>
        <end position="162"/>
    </location>
</feature>
<keyword evidence="3" id="KW-1185">Reference proteome</keyword>
<organism evidence="2 3">
    <name type="scientific">Jeotgalibacillus campisalis</name>
    <dbReference type="NCBI Taxonomy" id="220754"/>
    <lineage>
        <taxon>Bacteria</taxon>
        <taxon>Bacillati</taxon>
        <taxon>Bacillota</taxon>
        <taxon>Bacilli</taxon>
        <taxon>Bacillales</taxon>
        <taxon>Caryophanaceae</taxon>
        <taxon>Jeotgalibacillus</taxon>
    </lineage>
</organism>